<gene>
    <name evidence="2" type="ORF">MGAL_10B089326</name>
</gene>
<dbReference type="InterPro" id="IPR016187">
    <property type="entry name" value="CTDL_fold"/>
</dbReference>
<organism evidence="2 3">
    <name type="scientific">Mytilus galloprovincialis</name>
    <name type="common">Mediterranean mussel</name>
    <dbReference type="NCBI Taxonomy" id="29158"/>
    <lineage>
        <taxon>Eukaryota</taxon>
        <taxon>Metazoa</taxon>
        <taxon>Spiralia</taxon>
        <taxon>Lophotrochozoa</taxon>
        <taxon>Mollusca</taxon>
        <taxon>Bivalvia</taxon>
        <taxon>Autobranchia</taxon>
        <taxon>Pteriomorphia</taxon>
        <taxon>Mytilida</taxon>
        <taxon>Mytiloidea</taxon>
        <taxon>Mytilidae</taxon>
        <taxon>Mytilinae</taxon>
        <taxon>Mytilus</taxon>
    </lineage>
</organism>
<dbReference type="SUPFAM" id="SSF56436">
    <property type="entry name" value="C-type lectin-like"/>
    <property type="match status" value="1"/>
</dbReference>
<dbReference type="Pfam" id="PF00059">
    <property type="entry name" value="Lectin_C"/>
    <property type="match status" value="1"/>
</dbReference>
<dbReference type="InterPro" id="IPR001304">
    <property type="entry name" value="C-type_lectin-like"/>
</dbReference>
<dbReference type="PROSITE" id="PS50041">
    <property type="entry name" value="C_TYPE_LECTIN_2"/>
    <property type="match status" value="1"/>
</dbReference>
<evidence type="ECO:0000313" key="2">
    <source>
        <dbReference type="EMBL" id="VDI76476.1"/>
    </source>
</evidence>
<accession>A0A8B6HBM4</accession>
<keyword evidence="3" id="KW-1185">Reference proteome</keyword>
<evidence type="ECO:0000313" key="3">
    <source>
        <dbReference type="Proteomes" id="UP000596742"/>
    </source>
</evidence>
<protein>
    <recommendedName>
        <fullName evidence="1">C-type lectin domain-containing protein</fullName>
    </recommendedName>
</protein>
<dbReference type="EMBL" id="UYJE01009756">
    <property type="protein sequence ID" value="VDI76476.1"/>
    <property type="molecule type" value="Genomic_DNA"/>
</dbReference>
<dbReference type="SMART" id="SM00034">
    <property type="entry name" value="CLECT"/>
    <property type="match status" value="1"/>
</dbReference>
<comment type="caution">
    <text evidence="2">The sequence shown here is derived from an EMBL/GenBank/DDBJ whole genome shotgun (WGS) entry which is preliminary data.</text>
</comment>
<dbReference type="InterPro" id="IPR016186">
    <property type="entry name" value="C-type_lectin-like/link_sf"/>
</dbReference>
<proteinExistence type="predicted"/>
<dbReference type="OrthoDB" id="6039019at2759"/>
<evidence type="ECO:0000259" key="1">
    <source>
        <dbReference type="PROSITE" id="PS50041"/>
    </source>
</evidence>
<dbReference type="Proteomes" id="UP000596742">
    <property type="component" value="Unassembled WGS sequence"/>
</dbReference>
<dbReference type="Gene3D" id="3.10.100.10">
    <property type="entry name" value="Mannose-Binding Protein A, subunit A"/>
    <property type="match status" value="1"/>
</dbReference>
<dbReference type="AlphaFoldDB" id="A0A8B6HBM4"/>
<reference evidence="2" key="1">
    <citation type="submission" date="2018-11" db="EMBL/GenBank/DDBJ databases">
        <authorList>
            <person name="Alioto T."/>
            <person name="Alioto T."/>
        </authorList>
    </citation>
    <scope>NUCLEOTIDE SEQUENCE</scope>
</reference>
<feature type="domain" description="C-type lectin" evidence="1">
    <location>
        <begin position="96"/>
        <end position="219"/>
    </location>
</feature>
<name>A0A8B6HBM4_MYTGA</name>
<sequence>MVVKKAEKQHFLEDLFIYQTIPLLAHGNLVECTFRCAIENECMSIFHNEASAECRGTYTGYYEGHSLLGYSVTGWNYYLIYDERCPRVTGYVYIGQLDSCFKLHLPNSSLRYPDYNRICTDEGGELMKIDSDEKQQFVAKFLDHFEFKQTIWIFFQGYHYTNEENWYYNNGSIMTYFNWHPLQPDAGTSRALEVVAMKKIDNYAWQDLWSHNYGAFLCERPILEF</sequence>
<dbReference type="CDD" id="cd00037">
    <property type="entry name" value="CLECT"/>
    <property type="match status" value="1"/>
</dbReference>